<sequence>MTIPVYIISLARDKKRRNKIEKDLREMDIDFVFFDAIDAKNDDNKEIISSFKSKGDGPVMTNSEIACTISHQKIYHDILEKKHKWSIILEDDVKVDERLKHLLNHLNYGQYKKLDCKNLYLLGGQKGLHEYPVLSVSFFNFASIGRIRLRRVTYNKKKVRRACCYLISYQMCQEFVALLDSFGTYRADNWNLMYKKGIITDFYLSEIISHPIVTPLNSNLESERLMLSGYKTKRSKFRMGLKKIRSWIRVLFFSLQR</sequence>
<evidence type="ECO:0000259" key="1">
    <source>
        <dbReference type="Pfam" id="PF01755"/>
    </source>
</evidence>
<keyword evidence="2" id="KW-0328">Glycosyltransferase</keyword>
<keyword evidence="2" id="KW-0808">Transferase</keyword>
<dbReference type="InterPro" id="IPR002654">
    <property type="entry name" value="Glyco_trans_25"/>
</dbReference>
<protein>
    <submittedName>
        <fullName evidence="2">Beta-1,4-galactosyltransferase</fullName>
    </submittedName>
</protein>
<dbReference type="CDD" id="cd06532">
    <property type="entry name" value="Glyco_transf_25"/>
    <property type="match status" value="1"/>
</dbReference>
<accession>A0A6M8UQ82</accession>
<proteinExistence type="predicted"/>
<keyword evidence="3" id="KW-1185">Reference proteome</keyword>
<dbReference type="Proteomes" id="UP000505325">
    <property type="component" value="Chromosome"/>
</dbReference>
<evidence type="ECO:0000313" key="2">
    <source>
        <dbReference type="EMBL" id="QKJ89052.1"/>
    </source>
</evidence>
<dbReference type="RefSeq" id="WP_173635876.1">
    <property type="nucleotide sequence ID" value="NZ_CP054212.1"/>
</dbReference>
<dbReference type="Pfam" id="PF01755">
    <property type="entry name" value="Glyco_transf_25"/>
    <property type="match status" value="1"/>
</dbReference>
<feature type="domain" description="Glycosyl transferase family 25" evidence="1">
    <location>
        <begin position="4"/>
        <end position="183"/>
    </location>
</feature>
<name>A0A6M8UQ82_9GAMM</name>
<evidence type="ECO:0000313" key="3">
    <source>
        <dbReference type="Proteomes" id="UP000505325"/>
    </source>
</evidence>
<reference evidence="2 3" key="1">
    <citation type="submission" date="2020-06" db="EMBL/GenBank/DDBJ databases">
        <title>Genome sequence of Paramixta manurensis strain PD-1.</title>
        <authorList>
            <person name="Lee C.W."/>
            <person name="Kim J."/>
        </authorList>
    </citation>
    <scope>NUCLEOTIDE SEQUENCE [LARGE SCALE GENOMIC DNA]</scope>
    <source>
        <strain evidence="2 3">PD-1</strain>
    </source>
</reference>
<organism evidence="2 3">
    <name type="scientific">Paramixta manurensis</name>
    <dbReference type="NCBI Taxonomy" id="2740817"/>
    <lineage>
        <taxon>Bacteria</taxon>
        <taxon>Pseudomonadati</taxon>
        <taxon>Pseudomonadota</taxon>
        <taxon>Gammaproteobacteria</taxon>
        <taxon>Enterobacterales</taxon>
        <taxon>Erwiniaceae</taxon>
        <taxon>Paramixta</taxon>
    </lineage>
</organism>
<dbReference type="EMBL" id="CP054212">
    <property type="protein sequence ID" value="QKJ89052.1"/>
    <property type="molecule type" value="Genomic_DNA"/>
</dbReference>
<dbReference type="GO" id="GO:0016757">
    <property type="term" value="F:glycosyltransferase activity"/>
    <property type="evidence" value="ECO:0007669"/>
    <property type="project" value="UniProtKB-KW"/>
</dbReference>
<dbReference type="KEGG" id="pmak:PMPD1_4148"/>
<gene>
    <name evidence="2" type="ORF">PMPD1_4148</name>
</gene>
<dbReference type="AlphaFoldDB" id="A0A6M8UQ82"/>